<accession>A0AAN4Z423</accession>
<evidence type="ECO:0000256" key="1">
    <source>
        <dbReference type="SAM" id="MobiDB-lite"/>
    </source>
</evidence>
<evidence type="ECO:0000313" key="4">
    <source>
        <dbReference type="Proteomes" id="UP001328107"/>
    </source>
</evidence>
<feature type="compositionally biased region" description="Basic residues" evidence="1">
    <location>
        <begin position="49"/>
        <end position="65"/>
    </location>
</feature>
<organism evidence="3 4">
    <name type="scientific">Pristionchus mayeri</name>
    <dbReference type="NCBI Taxonomy" id="1317129"/>
    <lineage>
        <taxon>Eukaryota</taxon>
        <taxon>Metazoa</taxon>
        <taxon>Ecdysozoa</taxon>
        <taxon>Nematoda</taxon>
        <taxon>Chromadorea</taxon>
        <taxon>Rhabditida</taxon>
        <taxon>Rhabditina</taxon>
        <taxon>Diplogasteromorpha</taxon>
        <taxon>Diplogasteroidea</taxon>
        <taxon>Neodiplogasteridae</taxon>
        <taxon>Pristionchus</taxon>
    </lineage>
</organism>
<comment type="caution">
    <text evidence="3">The sequence shown here is derived from an EMBL/GenBank/DDBJ whole genome shotgun (WGS) entry which is preliminary data.</text>
</comment>
<name>A0AAN4Z423_9BILA</name>
<keyword evidence="2" id="KW-0812">Transmembrane</keyword>
<feature type="non-terminal residue" evidence="3">
    <location>
        <position position="1"/>
    </location>
</feature>
<dbReference type="Proteomes" id="UP001328107">
    <property type="component" value="Unassembled WGS sequence"/>
</dbReference>
<dbReference type="EMBL" id="BTRK01000001">
    <property type="protein sequence ID" value="GMR33848.1"/>
    <property type="molecule type" value="Genomic_DNA"/>
</dbReference>
<keyword evidence="2" id="KW-1133">Transmembrane helix</keyword>
<sequence length="180" mass="20805">DVRPYARWAEPHGRDARTFVVCGPRAFRVAGAPRLRAAHARPRQEPIRVGRRRQGTRGARRRSHGTPREPGAAHIRWRVQRHDLQGRQAHPRLLLPYADDGHDVHRPLRHVRHLGRSLVLVLIPHVLPFGTYLWPLVHAVPARVLRRGAWHSLRFGRRPRVLGRTRQEEAVKSSLEVARM</sequence>
<keyword evidence="4" id="KW-1185">Reference proteome</keyword>
<keyword evidence="2" id="KW-0472">Membrane</keyword>
<proteinExistence type="predicted"/>
<gene>
    <name evidence="3" type="ORF">PMAYCL1PPCAC_04043</name>
</gene>
<evidence type="ECO:0000256" key="2">
    <source>
        <dbReference type="SAM" id="Phobius"/>
    </source>
</evidence>
<feature type="region of interest" description="Disordered" evidence="1">
    <location>
        <begin position="36"/>
        <end position="71"/>
    </location>
</feature>
<feature type="transmembrane region" description="Helical" evidence="2">
    <location>
        <begin position="118"/>
        <end position="137"/>
    </location>
</feature>
<reference evidence="4" key="1">
    <citation type="submission" date="2022-10" db="EMBL/GenBank/DDBJ databases">
        <title>Genome assembly of Pristionchus species.</title>
        <authorList>
            <person name="Yoshida K."/>
            <person name="Sommer R.J."/>
        </authorList>
    </citation>
    <scope>NUCLEOTIDE SEQUENCE [LARGE SCALE GENOMIC DNA]</scope>
    <source>
        <strain evidence="4">RS5460</strain>
    </source>
</reference>
<evidence type="ECO:0000313" key="3">
    <source>
        <dbReference type="EMBL" id="GMR33848.1"/>
    </source>
</evidence>
<dbReference type="AlphaFoldDB" id="A0AAN4Z423"/>
<protein>
    <submittedName>
        <fullName evidence="3">Uncharacterized protein</fullName>
    </submittedName>
</protein>